<dbReference type="Pfam" id="PF02348">
    <property type="entry name" value="CTP_transf_3"/>
    <property type="match status" value="1"/>
</dbReference>
<evidence type="ECO:0000313" key="1">
    <source>
        <dbReference type="EMBL" id="AOX03992.1"/>
    </source>
</evidence>
<dbReference type="PANTHER" id="PTHR21485:SF6">
    <property type="entry name" value="N-ACYLNEURAMINATE CYTIDYLYLTRANSFERASE-RELATED"/>
    <property type="match status" value="1"/>
</dbReference>
<dbReference type="Proteomes" id="UP000177870">
    <property type="component" value="Chromosome"/>
</dbReference>
<dbReference type="SUPFAM" id="SSF53448">
    <property type="entry name" value="Nucleotide-diphospho-sugar transferases"/>
    <property type="match status" value="1"/>
</dbReference>
<gene>
    <name evidence="1" type="ORF">BJP34_35260</name>
</gene>
<organism evidence="1 2">
    <name type="scientific">Moorena producens PAL-8-15-08-1</name>
    <dbReference type="NCBI Taxonomy" id="1458985"/>
    <lineage>
        <taxon>Bacteria</taxon>
        <taxon>Bacillati</taxon>
        <taxon>Cyanobacteriota</taxon>
        <taxon>Cyanophyceae</taxon>
        <taxon>Coleofasciculales</taxon>
        <taxon>Coleofasciculaceae</taxon>
        <taxon>Moorena</taxon>
    </lineage>
</organism>
<dbReference type="CDD" id="cd02513">
    <property type="entry name" value="CMP-NeuAc_Synthase"/>
    <property type="match status" value="1"/>
</dbReference>
<evidence type="ECO:0000313" key="2">
    <source>
        <dbReference type="Proteomes" id="UP000177870"/>
    </source>
</evidence>
<dbReference type="AlphaFoldDB" id="A0A1D8U270"/>
<evidence type="ECO:0008006" key="3">
    <source>
        <dbReference type="Google" id="ProtNLM"/>
    </source>
</evidence>
<dbReference type="EMBL" id="CP017599">
    <property type="protein sequence ID" value="AOX03992.1"/>
    <property type="molecule type" value="Genomic_DNA"/>
</dbReference>
<dbReference type="STRING" id="1458985.BJP34_35260"/>
<dbReference type="PANTHER" id="PTHR21485">
    <property type="entry name" value="HAD SUPERFAMILY MEMBERS CMAS AND KDSC"/>
    <property type="match status" value="1"/>
</dbReference>
<reference evidence="2" key="1">
    <citation type="submission" date="2016-10" db="EMBL/GenBank/DDBJ databases">
        <title>Comparative genomics uncovers the prolific and rare metabolic potential of the cyanobacterial genus Moorea.</title>
        <authorList>
            <person name="Leao T."/>
            <person name="Castelao G."/>
            <person name="Korobeynikov A."/>
            <person name="Monroe E.A."/>
            <person name="Podell S."/>
            <person name="Glukhov E."/>
            <person name="Allen E."/>
            <person name="Gerwick W.H."/>
            <person name="Gerwick L."/>
        </authorList>
    </citation>
    <scope>NUCLEOTIDE SEQUENCE [LARGE SCALE GENOMIC DNA]</scope>
    <source>
        <strain evidence="2">PAL-8-15-08-1</strain>
    </source>
</reference>
<sequence>MILGIIPARGGSKSIPLKNIVSVGGKPLIAYTIEAATLANSIDRLIVSTDSVEIANVARTYGAEVPFLRPSELAQDDTPGMDPILHALQWLGTHDADQPDYVLVLQPTSPLRTAEDIDGIVRLALEQKAETAVSVCPVHHHPFWSKGIDPVGKLVNLFSSSETYTRRQDLPPAYALNGALYFAQCQVLIEKATFYTEQTYAYVMPTERSLDIDTPWDLYLTELILNNIALRAGNRQRLGSVGSVDSVGSVGVGG</sequence>
<proteinExistence type="predicted"/>
<dbReference type="OrthoDB" id="9805604at2"/>
<dbReference type="RefSeq" id="WP_070396358.1">
    <property type="nucleotide sequence ID" value="NZ_CP017599.1"/>
</dbReference>
<dbReference type="Gene3D" id="3.90.550.10">
    <property type="entry name" value="Spore Coat Polysaccharide Biosynthesis Protein SpsA, Chain A"/>
    <property type="match status" value="1"/>
</dbReference>
<dbReference type="GO" id="GO:0008781">
    <property type="term" value="F:N-acylneuraminate cytidylyltransferase activity"/>
    <property type="evidence" value="ECO:0007669"/>
    <property type="project" value="TreeGrafter"/>
</dbReference>
<protein>
    <recommendedName>
        <fullName evidence="3">Acylneuraminate cytidylyltransferase</fullName>
    </recommendedName>
</protein>
<name>A0A1D8U270_9CYAN</name>
<dbReference type="InterPro" id="IPR050793">
    <property type="entry name" value="CMP-NeuNAc_synthase"/>
</dbReference>
<dbReference type="InterPro" id="IPR003329">
    <property type="entry name" value="Cytidylyl_trans"/>
</dbReference>
<dbReference type="KEGG" id="mpro:BJP34_35260"/>
<dbReference type="InterPro" id="IPR029044">
    <property type="entry name" value="Nucleotide-diphossugar_trans"/>
</dbReference>
<accession>A0A1D8U270</accession>